<protein>
    <recommendedName>
        <fullName evidence="3">RibD C-terminal domain-containing protein</fullName>
    </recommendedName>
</protein>
<comment type="caution">
    <text evidence="1">The sequence shown here is derived from an EMBL/GenBank/DDBJ whole genome shotgun (WGS) entry which is preliminary data.</text>
</comment>
<organism evidence="1 2">
    <name type="scientific">Actinokineospora soli</name>
    <dbReference type="NCBI Taxonomy" id="1048753"/>
    <lineage>
        <taxon>Bacteria</taxon>
        <taxon>Bacillati</taxon>
        <taxon>Actinomycetota</taxon>
        <taxon>Actinomycetes</taxon>
        <taxon>Pseudonocardiales</taxon>
        <taxon>Pseudonocardiaceae</taxon>
        <taxon>Actinokineospora</taxon>
    </lineage>
</organism>
<gene>
    <name evidence="1" type="ORF">ACFQV2_30675</name>
</gene>
<evidence type="ECO:0008006" key="3">
    <source>
        <dbReference type="Google" id="ProtNLM"/>
    </source>
</evidence>
<accession>A0ABW2TTU3</accession>
<sequence length="48" mass="4808">MLIATTLVSLDGYCEGPGGDLTALPFDPAFDLHNAELMAAADTVAAGA</sequence>
<dbReference type="Proteomes" id="UP001596512">
    <property type="component" value="Unassembled WGS sequence"/>
</dbReference>
<reference evidence="2" key="1">
    <citation type="journal article" date="2019" name="Int. J. Syst. Evol. Microbiol.">
        <title>The Global Catalogue of Microorganisms (GCM) 10K type strain sequencing project: providing services to taxonomists for standard genome sequencing and annotation.</title>
        <authorList>
            <consortium name="The Broad Institute Genomics Platform"/>
            <consortium name="The Broad Institute Genome Sequencing Center for Infectious Disease"/>
            <person name="Wu L."/>
            <person name="Ma J."/>
        </authorList>
    </citation>
    <scope>NUCLEOTIDE SEQUENCE [LARGE SCALE GENOMIC DNA]</scope>
    <source>
        <strain evidence="2">JCM 17695</strain>
    </source>
</reference>
<evidence type="ECO:0000313" key="1">
    <source>
        <dbReference type="EMBL" id="MFC7617139.1"/>
    </source>
</evidence>
<keyword evidence="2" id="KW-1185">Reference proteome</keyword>
<proteinExistence type="predicted"/>
<evidence type="ECO:0000313" key="2">
    <source>
        <dbReference type="Proteomes" id="UP001596512"/>
    </source>
</evidence>
<name>A0ABW2TTU3_9PSEU</name>
<dbReference type="EMBL" id="JBHTEY010000004">
    <property type="protein sequence ID" value="MFC7617139.1"/>
    <property type="molecule type" value="Genomic_DNA"/>
</dbReference>